<dbReference type="CDD" id="cd04458">
    <property type="entry name" value="CSP_CDS"/>
    <property type="match status" value="1"/>
</dbReference>
<keyword evidence="6" id="KW-1185">Reference proteome</keyword>
<dbReference type="GO" id="GO:0003676">
    <property type="term" value="F:nucleic acid binding"/>
    <property type="evidence" value="ECO:0007669"/>
    <property type="project" value="InterPro"/>
</dbReference>
<dbReference type="InterPro" id="IPR011129">
    <property type="entry name" value="CSD"/>
</dbReference>
<dbReference type="EMBL" id="RCZO01000015">
    <property type="protein sequence ID" value="TPG04092.1"/>
    <property type="molecule type" value="Genomic_DNA"/>
</dbReference>
<gene>
    <name evidence="5" type="ORF">EAH88_18450</name>
</gene>
<accession>A0A502BUJ6</accession>
<dbReference type="Proteomes" id="UP000319486">
    <property type="component" value="Unassembled WGS sequence"/>
</dbReference>
<dbReference type="InterPro" id="IPR012340">
    <property type="entry name" value="NA-bd_OB-fold"/>
</dbReference>
<evidence type="ECO:0000259" key="4">
    <source>
        <dbReference type="PROSITE" id="PS51857"/>
    </source>
</evidence>
<feature type="region of interest" description="Disordered" evidence="2">
    <location>
        <begin position="68"/>
        <end position="87"/>
    </location>
</feature>
<dbReference type="InterPro" id="IPR008613">
    <property type="entry name" value="Excalibur_Ca-bd_domain"/>
</dbReference>
<dbReference type="PANTHER" id="PTHR46565">
    <property type="entry name" value="COLD SHOCK DOMAIN PROTEIN 2"/>
    <property type="match status" value="1"/>
</dbReference>
<proteinExistence type="predicted"/>
<dbReference type="SUPFAM" id="SSF50249">
    <property type="entry name" value="Nucleic acid-binding proteins"/>
    <property type="match status" value="1"/>
</dbReference>
<keyword evidence="3" id="KW-1133">Transmembrane helix</keyword>
<keyword evidence="3" id="KW-0472">Membrane</keyword>
<protein>
    <submittedName>
        <fullName evidence="5">Cold-shock protein</fullName>
    </submittedName>
</protein>
<evidence type="ECO:0000256" key="2">
    <source>
        <dbReference type="SAM" id="MobiDB-lite"/>
    </source>
</evidence>
<feature type="transmembrane region" description="Helical" evidence="3">
    <location>
        <begin position="88"/>
        <end position="107"/>
    </location>
</feature>
<dbReference type="AlphaFoldDB" id="A0A502BUJ6"/>
<evidence type="ECO:0000313" key="5">
    <source>
        <dbReference type="EMBL" id="TPG04092.1"/>
    </source>
</evidence>
<evidence type="ECO:0000256" key="1">
    <source>
        <dbReference type="RuleBase" id="RU000408"/>
    </source>
</evidence>
<comment type="subcellular location">
    <subcellularLocation>
        <location evidence="1">Cytoplasm</location>
    </subcellularLocation>
</comment>
<evidence type="ECO:0000313" key="6">
    <source>
        <dbReference type="Proteomes" id="UP000319486"/>
    </source>
</evidence>
<dbReference type="InterPro" id="IPR019844">
    <property type="entry name" value="CSD_CS"/>
</dbReference>
<feature type="domain" description="CSD" evidence="4">
    <location>
        <begin position="2"/>
        <end position="67"/>
    </location>
</feature>
<dbReference type="PROSITE" id="PS51857">
    <property type="entry name" value="CSD_2"/>
    <property type="match status" value="1"/>
</dbReference>
<sequence length="217" mass="23386">MRTHGKLAKWNDDRGFGFIEPAVGTEEIFVHISAFPRDGIRPCIGEMISFEIDLSGDGKKRAVRVMRPGNRGTTHRTRRPQSTATRQNPLTAVVGLLLLAAIGWYGYARLTAHHAADSTPLPAPTSLAMPAMPTPVSPPITPMPEPTSHAVQATPEPTSHTTPAMTVAPEQPFHCDGRTRCPQMTSCAEATFFIKQCPGTKMDGDGDGVPCEGQWCG</sequence>
<evidence type="ECO:0000256" key="3">
    <source>
        <dbReference type="SAM" id="Phobius"/>
    </source>
</evidence>
<dbReference type="GO" id="GO:0005829">
    <property type="term" value="C:cytosol"/>
    <property type="evidence" value="ECO:0007669"/>
    <property type="project" value="UniProtKB-ARBA"/>
</dbReference>
<organism evidence="5 6">
    <name type="scientific">Rhodanobacter glycinis</name>
    <dbReference type="NCBI Taxonomy" id="582702"/>
    <lineage>
        <taxon>Bacteria</taxon>
        <taxon>Pseudomonadati</taxon>
        <taxon>Pseudomonadota</taxon>
        <taxon>Gammaproteobacteria</taxon>
        <taxon>Lysobacterales</taxon>
        <taxon>Rhodanobacteraceae</taxon>
        <taxon>Rhodanobacter</taxon>
    </lineage>
</organism>
<dbReference type="PROSITE" id="PS00352">
    <property type="entry name" value="CSD_1"/>
    <property type="match status" value="1"/>
</dbReference>
<dbReference type="PANTHER" id="PTHR46565:SF20">
    <property type="entry name" value="COLD SHOCK DOMAIN-CONTAINING PROTEIN 4"/>
    <property type="match status" value="1"/>
</dbReference>
<comment type="caution">
    <text evidence="5">The sequence shown here is derived from an EMBL/GenBank/DDBJ whole genome shotgun (WGS) entry which is preliminary data.</text>
</comment>
<reference evidence="5 6" key="1">
    <citation type="journal article" date="2019" name="Environ. Microbiol.">
        <title>Species interactions and distinct microbial communities in high Arctic permafrost affected cryosols are associated with the CH4 and CO2 gas fluxes.</title>
        <authorList>
            <person name="Altshuler I."/>
            <person name="Hamel J."/>
            <person name="Turney S."/>
            <person name="Magnuson E."/>
            <person name="Levesque R."/>
            <person name="Greer C."/>
            <person name="Whyte L.G."/>
        </authorList>
    </citation>
    <scope>NUCLEOTIDE SEQUENCE [LARGE SCALE GENOMIC DNA]</scope>
    <source>
        <strain evidence="5 6">S13Y</strain>
    </source>
</reference>
<dbReference type="Pfam" id="PF00313">
    <property type="entry name" value="CSD"/>
    <property type="match status" value="1"/>
</dbReference>
<name>A0A502BUJ6_9GAMM</name>
<dbReference type="Pfam" id="PF05901">
    <property type="entry name" value="Excalibur"/>
    <property type="match status" value="1"/>
</dbReference>
<dbReference type="SMART" id="SM00357">
    <property type="entry name" value="CSP"/>
    <property type="match status" value="1"/>
</dbReference>
<dbReference type="Gene3D" id="2.40.50.140">
    <property type="entry name" value="Nucleic acid-binding proteins"/>
    <property type="match status" value="1"/>
</dbReference>
<dbReference type="RefSeq" id="WP_140656084.1">
    <property type="nucleotide sequence ID" value="NZ_RCZO01000015.1"/>
</dbReference>
<dbReference type="InterPro" id="IPR002059">
    <property type="entry name" value="CSP_DNA-bd"/>
</dbReference>
<keyword evidence="3" id="KW-0812">Transmembrane</keyword>